<name>A0ACC2RWP5_9FUNG</name>
<reference evidence="1" key="1">
    <citation type="submission" date="2022-04" db="EMBL/GenBank/DDBJ databases">
        <title>Genome of the entomopathogenic fungus Entomophthora muscae.</title>
        <authorList>
            <person name="Elya C."/>
            <person name="Lovett B.R."/>
            <person name="Lee E."/>
            <person name="Macias A.M."/>
            <person name="Hajek A.E."/>
            <person name="De Bivort B.L."/>
            <person name="Kasson M.T."/>
            <person name="De Fine Licht H.H."/>
            <person name="Stajich J.E."/>
        </authorList>
    </citation>
    <scope>NUCLEOTIDE SEQUENCE</scope>
    <source>
        <strain evidence="1">Berkeley</strain>
    </source>
</reference>
<protein>
    <submittedName>
        <fullName evidence="1">Uncharacterized protein</fullName>
    </submittedName>
</protein>
<dbReference type="EMBL" id="QTSX02006444">
    <property type="protein sequence ID" value="KAJ9054463.1"/>
    <property type="molecule type" value="Genomic_DNA"/>
</dbReference>
<proteinExistence type="predicted"/>
<keyword evidence="2" id="KW-1185">Reference proteome</keyword>
<comment type="caution">
    <text evidence="1">The sequence shown here is derived from an EMBL/GenBank/DDBJ whole genome shotgun (WGS) entry which is preliminary data.</text>
</comment>
<gene>
    <name evidence="1" type="ORF">DSO57_1014302</name>
</gene>
<organism evidence="1 2">
    <name type="scientific">Entomophthora muscae</name>
    <dbReference type="NCBI Taxonomy" id="34485"/>
    <lineage>
        <taxon>Eukaryota</taxon>
        <taxon>Fungi</taxon>
        <taxon>Fungi incertae sedis</taxon>
        <taxon>Zoopagomycota</taxon>
        <taxon>Entomophthoromycotina</taxon>
        <taxon>Entomophthoromycetes</taxon>
        <taxon>Entomophthorales</taxon>
        <taxon>Entomophthoraceae</taxon>
        <taxon>Entomophthora</taxon>
    </lineage>
</organism>
<accession>A0ACC2RWP5</accession>
<sequence length="63" mass="7468">MEELEGEGQPDEDEMEEGPADLGENQDETNLNFMMIQFKVFLSTKRYQICKELVNLYYRTLML</sequence>
<evidence type="ECO:0000313" key="2">
    <source>
        <dbReference type="Proteomes" id="UP001165960"/>
    </source>
</evidence>
<evidence type="ECO:0000313" key="1">
    <source>
        <dbReference type="EMBL" id="KAJ9054463.1"/>
    </source>
</evidence>
<dbReference type="Proteomes" id="UP001165960">
    <property type="component" value="Unassembled WGS sequence"/>
</dbReference>